<evidence type="ECO:0000256" key="18">
    <source>
        <dbReference type="ARBA" id="ARBA00022989"/>
    </source>
</evidence>
<evidence type="ECO:0000256" key="20">
    <source>
        <dbReference type="ARBA" id="ARBA00023251"/>
    </source>
</evidence>
<dbReference type="Pfam" id="PF00912">
    <property type="entry name" value="Transgly"/>
    <property type="match status" value="1"/>
</dbReference>
<feature type="compositionally biased region" description="Gly residues" evidence="26">
    <location>
        <begin position="834"/>
        <end position="844"/>
    </location>
</feature>
<evidence type="ECO:0000256" key="1">
    <source>
        <dbReference type="ARBA" id="ARBA00004249"/>
    </source>
</evidence>
<comment type="catalytic activity">
    <reaction evidence="25">
        <text>[GlcNAc-(1-&gt;4)-Mur2Ac(oyl-L-Ala-gamma-D-Glu-L-Lys-D-Ala-D-Ala)](n)-di-trans,octa-cis-undecaprenyl diphosphate + beta-D-GlcNAc-(1-&gt;4)-Mur2Ac(oyl-L-Ala-gamma-D-Glu-L-Lys-D-Ala-D-Ala)-di-trans,octa-cis-undecaprenyl diphosphate = [GlcNAc-(1-&gt;4)-Mur2Ac(oyl-L-Ala-gamma-D-Glu-L-Lys-D-Ala-D-Ala)](n+1)-di-trans,octa-cis-undecaprenyl diphosphate + di-trans,octa-cis-undecaprenyl diphosphate + H(+)</text>
        <dbReference type="Rhea" id="RHEA:23708"/>
        <dbReference type="Rhea" id="RHEA-COMP:9602"/>
        <dbReference type="Rhea" id="RHEA-COMP:9603"/>
        <dbReference type="ChEBI" id="CHEBI:15378"/>
        <dbReference type="ChEBI" id="CHEBI:58405"/>
        <dbReference type="ChEBI" id="CHEBI:60033"/>
        <dbReference type="ChEBI" id="CHEBI:78435"/>
        <dbReference type="EC" id="2.4.99.28"/>
    </reaction>
</comment>
<dbReference type="Pfam" id="PF00905">
    <property type="entry name" value="Transpeptidase"/>
    <property type="match status" value="1"/>
</dbReference>
<dbReference type="PANTHER" id="PTHR32282">
    <property type="entry name" value="BINDING PROTEIN TRANSPEPTIDASE, PUTATIVE-RELATED"/>
    <property type="match status" value="1"/>
</dbReference>
<comment type="catalytic activity">
    <reaction evidence="23">
        <text>Preferential cleavage: (Ac)2-L-Lys-D-Ala-|-D-Ala. Also transpeptidation of peptidyl-alanyl moieties that are N-acyl substituents of D-alanine.</text>
        <dbReference type="EC" id="3.4.16.4"/>
    </reaction>
</comment>
<dbReference type="InterPro" id="IPR012340">
    <property type="entry name" value="NA-bd_OB-fold"/>
</dbReference>
<comment type="pathway">
    <text evidence="2">Cell wall biogenesis; peptidoglycan biosynthesis.</text>
</comment>
<evidence type="ECO:0000256" key="23">
    <source>
        <dbReference type="ARBA" id="ARBA00034000"/>
    </source>
</evidence>
<proteinExistence type="inferred from homology"/>
<evidence type="ECO:0000256" key="2">
    <source>
        <dbReference type="ARBA" id="ARBA00004752"/>
    </source>
</evidence>
<gene>
    <name evidence="30" type="ORF">ACFSM5_14945</name>
</gene>
<reference evidence="31" key="1">
    <citation type="journal article" date="2019" name="Int. J. Syst. Evol. Microbiol.">
        <title>The Global Catalogue of Microorganisms (GCM) 10K type strain sequencing project: providing services to taxonomists for standard genome sequencing and annotation.</title>
        <authorList>
            <consortium name="The Broad Institute Genomics Platform"/>
            <consortium name="The Broad Institute Genome Sequencing Center for Infectious Disease"/>
            <person name="Wu L."/>
            <person name="Ma J."/>
        </authorList>
    </citation>
    <scope>NUCLEOTIDE SEQUENCE [LARGE SCALE GENOMIC DNA]</scope>
    <source>
        <strain evidence="31">CGMCC 1.19062</strain>
    </source>
</reference>
<keyword evidence="11" id="KW-0328">Glycosyltransferase</keyword>
<evidence type="ECO:0000256" key="13">
    <source>
        <dbReference type="ARBA" id="ARBA00022692"/>
    </source>
</evidence>
<evidence type="ECO:0000256" key="12">
    <source>
        <dbReference type="ARBA" id="ARBA00022679"/>
    </source>
</evidence>
<evidence type="ECO:0000259" key="29">
    <source>
        <dbReference type="Pfam" id="PF17092"/>
    </source>
</evidence>
<keyword evidence="16" id="KW-0735">Signal-anchor</keyword>
<protein>
    <recommendedName>
        <fullName evidence="6">Penicillin-binding protein 1A</fullName>
        <ecNumber evidence="24">2.4.99.28</ecNumber>
        <ecNumber evidence="5">3.4.16.4</ecNumber>
    </recommendedName>
</protein>
<evidence type="ECO:0000313" key="30">
    <source>
        <dbReference type="EMBL" id="MFD2264197.1"/>
    </source>
</evidence>
<keyword evidence="7" id="KW-1003">Cell membrane</keyword>
<keyword evidence="8" id="KW-0997">Cell inner membrane</keyword>
<feature type="region of interest" description="Disordered" evidence="26">
    <location>
        <begin position="773"/>
        <end position="844"/>
    </location>
</feature>
<evidence type="ECO:0000259" key="27">
    <source>
        <dbReference type="Pfam" id="PF00905"/>
    </source>
</evidence>
<keyword evidence="19" id="KW-0472">Membrane</keyword>
<evidence type="ECO:0000256" key="6">
    <source>
        <dbReference type="ARBA" id="ARBA00018638"/>
    </source>
</evidence>
<feature type="compositionally biased region" description="Pro residues" evidence="26">
    <location>
        <begin position="812"/>
        <end position="827"/>
    </location>
</feature>
<evidence type="ECO:0000256" key="5">
    <source>
        <dbReference type="ARBA" id="ARBA00012448"/>
    </source>
</evidence>
<dbReference type="Gene3D" id="1.10.3810.10">
    <property type="entry name" value="Biosynthetic peptidoglycan transglycosylase-like"/>
    <property type="match status" value="1"/>
</dbReference>
<keyword evidence="22" id="KW-0961">Cell wall biogenesis/degradation</keyword>
<dbReference type="InterPro" id="IPR012338">
    <property type="entry name" value="Beta-lactam/transpept-like"/>
</dbReference>
<sequence length="844" mass="91171">MKWIYRAFTALIVLAIVGVAAIGAGVKYFSEDLPDHSTLASYAPPLVTRVHAGDGRLMAEFATERRIFVPIASIPPRVQQAFIAAEDQYFYKHPGVDFIGLVRATLQNVQNLAEDRRLIGASTITQQVTRNFLLTNERSFTRKAKEILLAMKIEQAMSKDKILELYLNEIYLGTIGGSGAYGVAAAALTYFNKPLDELTVSEAAYLAGLPKAPSNYHPVTKRAEAIIRRDYVIGRMQEDGYITPDEAKMARAEELTVRRRTGEETVRADYFTEEVRRELLARFGEETVYKGGLSVRASLNPKLQAIADKAFRAGLIRYDRKHGYRGPLEKVAVKDIAAKIKVAPPGGSDGWLLAGVTKVDDKQAEILVSNGVSGKIPMAELTWARQVLEEQRFGAPPKKPADVLAPGDIILVEAVAKTADGKGSYPEGTFGLRQIPNVGGGMVALDPNTGRVLAMIGGFSFQQSQFNRAVQAKRQPGSSFKPFVYMAGLENGYTPATIILDAPYVVDDGSGTKWRPDNITEKFYGPQPMRVGIEQSRNLMTIRLAVDVGMDKVSEMAKRFGVVDNLPPYPSMALGAGETTALKMAAGYAQIVNGGKRLTPTVIDRVQDKTGVTVFKHDVRPCDGCTAETYKGGPMPRVPDTREQIIDSGVAYQMLHILEGVVERGTATSLLSLKRPLAGKTGTTNDYTDAWFVGMTPDLVIATYIGFDQPRTLGKNETGGGNVVPIFKEMVGDAMEGTPATPFRMPPGIRLVRVNRDTGKLATADDRRSIFEAFRPGTEPSAEEPEDEYPMEYGGIASGPVTSGEDAGPILTPAPAPGAPAAPPPSVPTRAFGTGAGGAASGIY</sequence>
<evidence type="ECO:0000256" key="3">
    <source>
        <dbReference type="ARBA" id="ARBA00007090"/>
    </source>
</evidence>
<feature type="domain" description="Glycosyl transferase family 51" evidence="28">
    <location>
        <begin position="55"/>
        <end position="237"/>
    </location>
</feature>
<keyword evidence="17" id="KW-0573">Peptidoglycan synthesis</keyword>
<dbReference type="Proteomes" id="UP001597295">
    <property type="component" value="Unassembled WGS sequence"/>
</dbReference>
<evidence type="ECO:0000256" key="4">
    <source>
        <dbReference type="ARBA" id="ARBA00007739"/>
    </source>
</evidence>
<dbReference type="EC" id="3.4.16.4" evidence="5"/>
<dbReference type="PANTHER" id="PTHR32282:SF27">
    <property type="entry name" value="PENICILLIN-BINDING PROTEIN 1A"/>
    <property type="match status" value="1"/>
</dbReference>
<accession>A0ABW5DSZ1</accession>
<evidence type="ECO:0000256" key="10">
    <source>
        <dbReference type="ARBA" id="ARBA00022670"/>
    </source>
</evidence>
<dbReference type="InterPro" id="IPR031376">
    <property type="entry name" value="PCB_OB"/>
</dbReference>
<dbReference type="Gene3D" id="3.40.710.10">
    <property type="entry name" value="DD-peptidase/beta-lactamase superfamily"/>
    <property type="match status" value="1"/>
</dbReference>
<feature type="domain" description="Penicillin-binding protein transpeptidase" evidence="27">
    <location>
        <begin position="440"/>
        <end position="730"/>
    </location>
</feature>
<keyword evidence="12" id="KW-0808">Transferase</keyword>
<keyword evidence="21" id="KW-0511">Multifunctional enzyme</keyword>
<keyword evidence="10" id="KW-0645">Protease</keyword>
<dbReference type="EC" id="2.4.99.28" evidence="24"/>
<evidence type="ECO:0000256" key="25">
    <source>
        <dbReference type="ARBA" id="ARBA00049902"/>
    </source>
</evidence>
<keyword evidence="14" id="KW-0378">Hydrolase</keyword>
<evidence type="ECO:0000256" key="17">
    <source>
        <dbReference type="ARBA" id="ARBA00022984"/>
    </source>
</evidence>
<comment type="caution">
    <text evidence="30">The sequence shown here is derived from an EMBL/GenBank/DDBJ whole genome shotgun (WGS) entry which is preliminary data.</text>
</comment>
<evidence type="ECO:0000256" key="24">
    <source>
        <dbReference type="ARBA" id="ARBA00044770"/>
    </source>
</evidence>
<evidence type="ECO:0000256" key="8">
    <source>
        <dbReference type="ARBA" id="ARBA00022519"/>
    </source>
</evidence>
<feature type="compositionally biased region" description="Acidic residues" evidence="26">
    <location>
        <begin position="781"/>
        <end position="790"/>
    </location>
</feature>
<feature type="domain" description="Penicillin-binding protein OB-like" evidence="29">
    <location>
        <begin position="324"/>
        <end position="438"/>
    </location>
</feature>
<keyword evidence="20" id="KW-0046">Antibiotic resistance</keyword>
<evidence type="ECO:0000256" key="11">
    <source>
        <dbReference type="ARBA" id="ARBA00022676"/>
    </source>
</evidence>
<keyword evidence="18" id="KW-1133">Transmembrane helix</keyword>
<evidence type="ECO:0000256" key="19">
    <source>
        <dbReference type="ARBA" id="ARBA00023136"/>
    </source>
</evidence>
<comment type="similarity">
    <text evidence="4">In the N-terminal section; belongs to the glycosyltransferase 51 family.</text>
</comment>
<dbReference type="Gene3D" id="2.40.50.140">
    <property type="entry name" value="Nucleic acid-binding proteins"/>
    <property type="match status" value="1"/>
</dbReference>
<dbReference type="RefSeq" id="WP_379877247.1">
    <property type="nucleotide sequence ID" value="NZ_JBHUIP010000012.1"/>
</dbReference>
<organism evidence="30 31">
    <name type="scientific">Lacibacterium aquatile</name>
    <dbReference type="NCBI Taxonomy" id="1168082"/>
    <lineage>
        <taxon>Bacteria</taxon>
        <taxon>Pseudomonadati</taxon>
        <taxon>Pseudomonadota</taxon>
        <taxon>Alphaproteobacteria</taxon>
        <taxon>Rhodospirillales</taxon>
        <taxon>Rhodospirillaceae</taxon>
    </lineage>
</organism>
<keyword evidence="31" id="KW-1185">Reference proteome</keyword>
<keyword evidence="15" id="KW-0133">Cell shape</keyword>
<evidence type="ECO:0000256" key="26">
    <source>
        <dbReference type="SAM" id="MobiDB-lite"/>
    </source>
</evidence>
<keyword evidence="9" id="KW-0121">Carboxypeptidase</keyword>
<comment type="similarity">
    <text evidence="3">In the C-terminal section; belongs to the transpeptidase family.</text>
</comment>
<evidence type="ECO:0000256" key="15">
    <source>
        <dbReference type="ARBA" id="ARBA00022960"/>
    </source>
</evidence>
<dbReference type="Pfam" id="PF17092">
    <property type="entry name" value="PCB_OB"/>
    <property type="match status" value="1"/>
</dbReference>
<evidence type="ECO:0000256" key="9">
    <source>
        <dbReference type="ARBA" id="ARBA00022645"/>
    </source>
</evidence>
<keyword evidence="13" id="KW-0812">Transmembrane</keyword>
<dbReference type="SUPFAM" id="SSF53955">
    <property type="entry name" value="Lysozyme-like"/>
    <property type="match status" value="1"/>
</dbReference>
<dbReference type="InterPro" id="IPR001264">
    <property type="entry name" value="Glyco_trans_51"/>
</dbReference>
<evidence type="ECO:0000313" key="31">
    <source>
        <dbReference type="Proteomes" id="UP001597295"/>
    </source>
</evidence>
<dbReference type="NCBIfam" id="TIGR02074">
    <property type="entry name" value="PBP_1a_fam"/>
    <property type="match status" value="1"/>
</dbReference>
<evidence type="ECO:0000256" key="16">
    <source>
        <dbReference type="ARBA" id="ARBA00022968"/>
    </source>
</evidence>
<dbReference type="InterPro" id="IPR023346">
    <property type="entry name" value="Lysozyme-like_dom_sf"/>
</dbReference>
<evidence type="ECO:0000256" key="7">
    <source>
        <dbReference type="ARBA" id="ARBA00022475"/>
    </source>
</evidence>
<dbReference type="InterPro" id="IPR050396">
    <property type="entry name" value="Glycosyltr_51/Transpeptidase"/>
</dbReference>
<dbReference type="SUPFAM" id="SSF56601">
    <property type="entry name" value="beta-lactamase/transpeptidase-like"/>
    <property type="match status" value="1"/>
</dbReference>
<evidence type="ECO:0000256" key="21">
    <source>
        <dbReference type="ARBA" id="ARBA00023268"/>
    </source>
</evidence>
<dbReference type="InterPro" id="IPR036950">
    <property type="entry name" value="PBP_transglycosylase"/>
</dbReference>
<dbReference type="EMBL" id="JBHUIP010000012">
    <property type="protein sequence ID" value="MFD2264197.1"/>
    <property type="molecule type" value="Genomic_DNA"/>
</dbReference>
<name>A0ABW5DSZ1_9PROT</name>
<evidence type="ECO:0000256" key="14">
    <source>
        <dbReference type="ARBA" id="ARBA00022801"/>
    </source>
</evidence>
<evidence type="ECO:0000256" key="22">
    <source>
        <dbReference type="ARBA" id="ARBA00023316"/>
    </source>
</evidence>
<dbReference type="InterPro" id="IPR001460">
    <property type="entry name" value="PCN-bd_Tpept"/>
</dbReference>
<comment type="subcellular location">
    <subcellularLocation>
        <location evidence="1">Cell inner membrane</location>
        <topology evidence="1">Single-pass type II membrane protein</topology>
    </subcellularLocation>
</comment>
<evidence type="ECO:0000259" key="28">
    <source>
        <dbReference type="Pfam" id="PF00912"/>
    </source>
</evidence>